<feature type="domain" description="MARVEL" evidence="7">
    <location>
        <begin position="21"/>
        <end position="159"/>
    </location>
</feature>
<name>A0A1G4JP57_9SACH</name>
<proteinExistence type="predicted"/>
<dbReference type="Pfam" id="PF01284">
    <property type="entry name" value="MARVEL"/>
    <property type="match status" value="1"/>
</dbReference>
<comment type="subcellular location">
    <subcellularLocation>
        <location evidence="1">Membrane</location>
        <topology evidence="1">Multi-pass membrane protein</topology>
    </subcellularLocation>
</comment>
<dbReference type="Proteomes" id="UP000191144">
    <property type="component" value="Chromosome F"/>
</dbReference>
<accession>A0A1G4JP57</accession>
<evidence type="ECO:0000256" key="4">
    <source>
        <dbReference type="ARBA" id="ARBA00023136"/>
    </source>
</evidence>
<evidence type="ECO:0000259" key="7">
    <source>
        <dbReference type="Pfam" id="PF01284"/>
    </source>
</evidence>
<dbReference type="AlphaFoldDB" id="A0A1G4JP57"/>
<sequence>MSNIVADQEMGKPPKTFKNYWLFIILRVVQTCSAAAILGLLGYSQEKDFDTFVFELTVATVSVLYSVIVACFRVPVDLRATILCIFEIIMTGLWLAVAIVLGTKSGTYNCKWQKDSFTSDYSGYYYSYSYNAVKPCRTAQAGIGLAAFNTVLFAISLLLIGKKAFSELKRVSVTAQIVETRTQVPENVAGVSEGAAGQTDVADPSSGSVQQPVVVA</sequence>
<organism evidence="8 9">
    <name type="scientific">Lachancea meyersii CBS 8951</name>
    <dbReference type="NCBI Taxonomy" id="1266667"/>
    <lineage>
        <taxon>Eukaryota</taxon>
        <taxon>Fungi</taxon>
        <taxon>Dikarya</taxon>
        <taxon>Ascomycota</taxon>
        <taxon>Saccharomycotina</taxon>
        <taxon>Saccharomycetes</taxon>
        <taxon>Saccharomycetales</taxon>
        <taxon>Saccharomycetaceae</taxon>
        <taxon>Lachancea</taxon>
    </lineage>
</organism>
<keyword evidence="2 6" id="KW-0812">Transmembrane</keyword>
<feature type="compositionally biased region" description="Low complexity" evidence="5">
    <location>
        <begin position="204"/>
        <end position="216"/>
    </location>
</feature>
<dbReference type="PANTHER" id="PTHR37451:SF1">
    <property type="entry name" value="MARVEL DOMAIN-CONTAINING PROTEIN"/>
    <property type="match status" value="1"/>
</dbReference>
<feature type="transmembrane region" description="Helical" evidence="6">
    <location>
        <begin position="20"/>
        <end position="41"/>
    </location>
</feature>
<dbReference type="GO" id="GO:0016020">
    <property type="term" value="C:membrane"/>
    <property type="evidence" value="ECO:0007669"/>
    <property type="project" value="UniProtKB-SubCell"/>
</dbReference>
<reference evidence="9" key="1">
    <citation type="submission" date="2016-03" db="EMBL/GenBank/DDBJ databases">
        <authorList>
            <person name="Devillers Hugo."/>
        </authorList>
    </citation>
    <scope>NUCLEOTIDE SEQUENCE [LARGE SCALE GENOMIC DNA]</scope>
</reference>
<evidence type="ECO:0000256" key="5">
    <source>
        <dbReference type="SAM" id="MobiDB-lite"/>
    </source>
</evidence>
<evidence type="ECO:0000256" key="3">
    <source>
        <dbReference type="ARBA" id="ARBA00022989"/>
    </source>
</evidence>
<keyword evidence="3 6" id="KW-1133">Transmembrane helix</keyword>
<evidence type="ECO:0000313" key="8">
    <source>
        <dbReference type="EMBL" id="SCU92515.1"/>
    </source>
</evidence>
<keyword evidence="9" id="KW-1185">Reference proteome</keyword>
<evidence type="ECO:0000256" key="1">
    <source>
        <dbReference type="ARBA" id="ARBA00004141"/>
    </source>
</evidence>
<dbReference type="InterPro" id="IPR008253">
    <property type="entry name" value="Marvel"/>
</dbReference>
<dbReference type="PANTHER" id="PTHR37451">
    <property type="entry name" value="MARVEL DOMAIN"/>
    <property type="match status" value="1"/>
</dbReference>
<evidence type="ECO:0000256" key="2">
    <source>
        <dbReference type="ARBA" id="ARBA00022692"/>
    </source>
</evidence>
<protein>
    <submittedName>
        <fullName evidence="8">LAME_0F00298g1_1</fullName>
    </submittedName>
</protein>
<feature type="transmembrane region" description="Helical" evidence="6">
    <location>
        <begin position="81"/>
        <end position="102"/>
    </location>
</feature>
<feature type="transmembrane region" description="Helical" evidence="6">
    <location>
        <begin position="139"/>
        <end position="160"/>
    </location>
</feature>
<dbReference type="EMBL" id="LT598477">
    <property type="protein sequence ID" value="SCU92515.1"/>
    <property type="molecule type" value="Genomic_DNA"/>
</dbReference>
<feature type="region of interest" description="Disordered" evidence="5">
    <location>
        <begin position="195"/>
        <end position="216"/>
    </location>
</feature>
<feature type="transmembrane region" description="Helical" evidence="6">
    <location>
        <begin position="53"/>
        <end position="74"/>
    </location>
</feature>
<evidence type="ECO:0000256" key="6">
    <source>
        <dbReference type="SAM" id="Phobius"/>
    </source>
</evidence>
<evidence type="ECO:0000313" key="9">
    <source>
        <dbReference type="Proteomes" id="UP000191144"/>
    </source>
</evidence>
<keyword evidence="4 6" id="KW-0472">Membrane</keyword>
<gene>
    <name evidence="8" type="ORF">LAME_0F00298G</name>
</gene>